<dbReference type="RefSeq" id="WP_206657935.1">
    <property type="nucleotide sequence ID" value="NZ_CP071182.1"/>
</dbReference>
<dbReference type="AlphaFoldDB" id="A0A9X7Z726"/>
<dbReference type="InterPro" id="IPR011010">
    <property type="entry name" value="DNA_brk_join_enz"/>
</dbReference>
<evidence type="ECO:0000259" key="4">
    <source>
        <dbReference type="PROSITE" id="PS51898"/>
    </source>
</evidence>
<keyword evidence="6" id="KW-1185">Reference proteome</keyword>
<organism evidence="5 6">
    <name type="scientific">Alicyclobacillus mengziensis</name>
    <dbReference type="NCBI Taxonomy" id="2931921"/>
    <lineage>
        <taxon>Bacteria</taxon>
        <taxon>Bacillati</taxon>
        <taxon>Bacillota</taxon>
        <taxon>Bacilli</taxon>
        <taxon>Bacillales</taxon>
        <taxon>Alicyclobacillaceae</taxon>
        <taxon>Alicyclobacillus</taxon>
    </lineage>
</organism>
<dbReference type="InterPro" id="IPR002104">
    <property type="entry name" value="Integrase_catalytic"/>
</dbReference>
<dbReference type="GO" id="GO:0006310">
    <property type="term" value="P:DNA recombination"/>
    <property type="evidence" value="ECO:0007669"/>
    <property type="project" value="UniProtKB-KW"/>
</dbReference>
<evidence type="ECO:0000256" key="1">
    <source>
        <dbReference type="ARBA" id="ARBA00008857"/>
    </source>
</evidence>
<name>A0A9X7Z726_9BACL</name>
<dbReference type="KEGG" id="afx:JZ786_06410"/>
<reference evidence="5 6" key="1">
    <citation type="submission" date="2021-02" db="EMBL/GenBank/DDBJ databases">
        <title>Alicyclobacillus curvatus sp. nov. and Alicyclobacillus mengziensis sp. nov., two acidophilic bacteria isolated from acid mine drainage.</title>
        <authorList>
            <person name="Huang Y."/>
        </authorList>
    </citation>
    <scope>NUCLEOTIDE SEQUENCE [LARGE SCALE GENOMIC DNA]</scope>
    <source>
        <strain evidence="5 6">S30H14</strain>
    </source>
</reference>
<dbReference type="InterPro" id="IPR013762">
    <property type="entry name" value="Integrase-like_cat_sf"/>
</dbReference>
<evidence type="ECO:0000313" key="6">
    <source>
        <dbReference type="Proteomes" id="UP000663505"/>
    </source>
</evidence>
<dbReference type="PANTHER" id="PTHR30349">
    <property type="entry name" value="PHAGE INTEGRASE-RELATED"/>
    <property type="match status" value="1"/>
</dbReference>
<feature type="domain" description="Tyr recombinase" evidence="4">
    <location>
        <begin position="107"/>
        <end position="304"/>
    </location>
</feature>
<comment type="similarity">
    <text evidence="1">Belongs to the 'phage' integrase family.</text>
</comment>
<dbReference type="PROSITE" id="PS51898">
    <property type="entry name" value="TYR_RECOMBINASE"/>
    <property type="match status" value="1"/>
</dbReference>
<dbReference type="Gene3D" id="1.10.443.10">
    <property type="entry name" value="Intergrase catalytic core"/>
    <property type="match status" value="1"/>
</dbReference>
<dbReference type="GO" id="GO:0003677">
    <property type="term" value="F:DNA binding"/>
    <property type="evidence" value="ECO:0007669"/>
    <property type="project" value="UniProtKB-KW"/>
</dbReference>
<evidence type="ECO:0000313" key="5">
    <source>
        <dbReference type="EMBL" id="QSO48604.1"/>
    </source>
</evidence>
<proteinExistence type="inferred from homology"/>
<dbReference type="Pfam" id="PF00589">
    <property type="entry name" value="Phage_integrase"/>
    <property type="match status" value="1"/>
</dbReference>
<protein>
    <submittedName>
        <fullName evidence="5">Tyrosine-type recombinase/integrase</fullName>
    </submittedName>
</protein>
<keyword evidence="2" id="KW-0238">DNA-binding</keyword>
<dbReference type="Proteomes" id="UP000663505">
    <property type="component" value="Chromosome"/>
</dbReference>
<evidence type="ECO:0000256" key="2">
    <source>
        <dbReference type="ARBA" id="ARBA00023125"/>
    </source>
</evidence>
<dbReference type="GO" id="GO:0015074">
    <property type="term" value="P:DNA integration"/>
    <property type="evidence" value="ECO:0007669"/>
    <property type="project" value="InterPro"/>
</dbReference>
<accession>A0A9X7Z726</accession>
<sequence>MNEIIYEGPFKDHIQSHVELKRAVGYKYDTDARHLKRFDLFTLDKYPCATTLTKEIVLEWCAKTAYEAQANQCSRASIIRQFGKYMDSMGMEAYILPKGYYPTEEQYVPHVYTADELARFFSQTDRCRYCYECPYRHLIMPVFFRMIYMCGLRVSEARLLKVADVDLENGILTIHHSKKDNSRLVPMSDTLTERCRQYSRQVHPYSPAETVYFPALNGQPMTITNVYSNFRRFLWRAGISHGGRGAGPRIHDFRHTYAIHCLKKWVEQGKDLTAYLPVLKAYLGHDSFEETAYYLRLTADVFWY</sequence>
<dbReference type="SUPFAM" id="SSF56349">
    <property type="entry name" value="DNA breaking-rejoining enzymes"/>
    <property type="match status" value="1"/>
</dbReference>
<keyword evidence="3" id="KW-0233">DNA recombination</keyword>
<dbReference type="InterPro" id="IPR050090">
    <property type="entry name" value="Tyrosine_recombinase_XerCD"/>
</dbReference>
<dbReference type="EMBL" id="CP071182">
    <property type="protein sequence ID" value="QSO48604.1"/>
    <property type="molecule type" value="Genomic_DNA"/>
</dbReference>
<evidence type="ECO:0000256" key="3">
    <source>
        <dbReference type="ARBA" id="ARBA00023172"/>
    </source>
</evidence>
<gene>
    <name evidence="5" type="ORF">JZ786_06410</name>
</gene>
<dbReference type="PANTHER" id="PTHR30349:SF41">
    <property type="entry name" value="INTEGRASE_RECOMBINASE PROTEIN MJ0367-RELATED"/>
    <property type="match status" value="1"/>
</dbReference>